<dbReference type="Gene3D" id="3.30.70.270">
    <property type="match status" value="1"/>
</dbReference>
<dbReference type="InterPro" id="IPR035965">
    <property type="entry name" value="PAS-like_dom_sf"/>
</dbReference>
<dbReference type="AlphaFoldDB" id="A0A316FQ33"/>
<dbReference type="CDD" id="cd01949">
    <property type="entry name" value="GGDEF"/>
    <property type="match status" value="1"/>
</dbReference>
<dbReference type="PROSITE" id="PS50113">
    <property type="entry name" value="PAC"/>
    <property type="match status" value="1"/>
</dbReference>
<dbReference type="SUPFAM" id="SSF55073">
    <property type="entry name" value="Nucleotide cyclase"/>
    <property type="match status" value="1"/>
</dbReference>
<name>A0A316FQ33_9GAMM</name>
<evidence type="ECO:0000259" key="6">
    <source>
        <dbReference type="PROSITE" id="PS50887"/>
    </source>
</evidence>
<keyword evidence="8" id="KW-1185">Reference proteome</keyword>
<gene>
    <name evidence="7" type="ORF">C8D97_10616</name>
</gene>
<dbReference type="SUPFAM" id="SSF55785">
    <property type="entry name" value="PYP-like sensor domain (PAS domain)"/>
    <property type="match status" value="1"/>
</dbReference>
<dbReference type="InterPro" id="IPR011006">
    <property type="entry name" value="CheY-like_superfamily"/>
</dbReference>
<dbReference type="Pfam" id="PF00990">
    <property type="entry name" value="GGDEF"/>
    <property type="match status" value="1"/>
</dbReference>
<dbReference type="Proteomes" id="UP000245790">
    <property type="component" value="Unassembled WGS sequence"/>
</dbReference>
<dbReference type="InterPro" id="IPR013767">
    <property type="entry name" value="PAS_fold"/>
</dbReference>
<keyword evidence="2" id="KW-0597">Phosphoprotein</keyword>
<protein>
    <submittedName>
        <fullName evidence="7">PAS domain S-box-containing protein/diguanylate cyclase (GGDEF)-like protein</fullName>
    </submittedName>
</protein>
<feature type="domain" description="PAC" evidence="4">
    <location>
        <begin position="353"/>
        <end position="405"/>
    </location>
</feature>
<reference evidence="7 8" key="1">
    <citation type="submission" date="2018-05" db="EMBL/GenBank/DDBJ databases">
        <title>Genomic Encyclopedia of Type Strains, Phase IV (KMG-IV): sequencing the most valuable type-strain genomes for metagenomic binning, comparative biology and taxonomic classification.</title>
        <authorList>
            <person name="Goeker M."/>
        </authorList>
    </citation>
    <scope>NUCLEOTIDE SEQUENCE [LARGE SCALE GENOMIC DNA]</scope>
    <source>
        <strain evidence="7 8">DSM 25350</strain>
    </source>
</reference>
<accession>A0A316FQ33</accession>
<dbReference type="GO" id="GO:0006355">
    <property type="term" value="P:regulation of DNA-templated transcription"/>
    <property type="evidence" value="ECO:0007669"/>
    <property type="project" value="InterPro"/>
</dbReference>
<dbReference type="PANTHER" id="PTHR44757">
    <property type="entry name" value="DIGUANYLATE CYCLASE DGCP"/>
    <property type="match status" value="1"/>
</dbReference>
<dbReference type="InterPro" id="IPR035919">
    <property type="entry name" value="EAL_sf"/>
</dbReference>
<dbReference type="Gene3D" id="3.40.50.2300">
    <property type="match status" value="2"/>
</dbReference>
<dbReference type="InterPro" id="IPR001789">
    <property type="entry name" value="Sig_transdc_resp-reg_receiver"/>
</dbReference>
<dbReference type="InterPro" id="IPR001633">
    <property type="entry name" value="EAL_dom"/>
</dbReference>
<dbReference type="PANTHER" id="PTHR44757:SF2">
    <property type="entry name" value="BIOFILM ARCHITECTURE MAINTENANCE PROTEIN MBAA"/>
    <property type="match status" value="1"/>
</dbReference>
<dbReference type="SMART" id="SM00448">
    <property type="entry name" value="REC"/>
    <property type="match status" value="2"/>
</dbReference>
<dbReference type="PROSITE" id="PS50110">
    <property type="entry name" value="RESPONSE_REGULATORY"/>
    <property type="match status" value="2"/>
</dbReference>
<dbReference type="CDD" id="cd00130">
    <property type="entry name" value="PAS"/>
    <property type="match status" value="1"/>
</dbReference>
<organism evidence="7 8">
    <name type="scientific">Pleionea mediterranea</name>
    <dbReference type="NCBI Taxonomy" id="523701"/>
    <lineage>
        <taxon>Bacteria</taxon>
        <taxon>Pseudomonadati</taxon>
        <taxon>Pseudomonadota</taxon>
        <taxon>Gammaproteobacteria</taxon>
        <taxon>Oceanospirillales</taxon>
        <taxon>Pleioneaceae</taxon>
        <taxon>Pleionea</taxon>
    </lineage>
</organism>
<dbReference type="PROSITE" id="PS50883">
    <property type="entry name" value="EAL"/>
    <property type="match status" value="1"/>
</dbReference>
<dbReference type="SMART" id="SM00052">
    <property type="entry name" value="EAL"/>
    <property type="match status" value="1"/>
</dbReference>
<dbReference type="FunFam" id="3.30.70.270:FF:000001">
    <property type="entry name" value="Diguanylate cyclase domain protein"/>
    <property type="match status" value="1"/>
</dbReference>
<dbReference type="GO" id="GO:0003824">
    <property type="term" value="F:catalytic activity"/>
    <property type="evidence" value="ECO:0007669"/>
    <property type="project" value="UniProtKB-ARBA"/>
</dbReference>
<dbReference type="Pfam" id="PF00072">
    <property type="entry name" value="Response_reg"/>
    <property type="match status" value="2"/>
</dbReference>
<evidence type="ECO:0000259" key="5">
    <source>
        <dbReference type="PROSITE" id="PS50883"/>
    </source>
</evidence>
<proteinExistence type="predicted"/>
<dbReference type="SMART" id="SM00267">
    <property type="entry name" value="GGDEF"/>
    <property type="match status" value="1"/>
</dbReference>
<feature type="domain" description="GGDEF" evidence="6">
    <location>
        <begin position="437"/>
        <end position="570"/>
    </location>
</feature>
<dbReference type="SUPFAM" id="SSF52172">
    <property type="entry name" value="CheY-like"/>
    <property type="match status" value="2"/>
</dbReference>
<evidence type="ECO:0000313" key="8">
    <source>
        <dbReference type="Proteomes" id="UP000245790"/>
    </source>
</evidence>
<dbReference type="InterPro" id="IPR000014">
    <property type="entry name" value="PAS"/>
</dbReference>
<dbReference type="InterPro" id="IPR000700">
    <property type="entry name" value="PAS-assoc_C"/>
</dbReference>
<dbReference type="Gene3D" id="3.30.450.20">
    <property type="entry name" value="PAS domain"/>
    <property type="match status" value="1"/>
</dbReference>
<dbReference type="Pfam" id="PF00563">
    <property type="entry name" value="EAL"/>
    <property type="match status" value="1"/>
</dbReference>
<comment type="caution">
    <text evidence="2">Lacks conserved residue(s) required for the propagation of feature annotation.</text>
</comment>
<feature type="domain" description="EAL" evidence="5">
    <location>
        <begin position="581"/>
        <end position="824"/>
    </location>
</feature>
<dbReference type="NCBIfam" id="TIGR00229">
    <property type="entry name" value="sensory_box"/>
    <property type="match status" value="1"/>
</dbReference>
<dbReference type="OrthoDB" id="9787514at2"/>
<comment type="caution">
    <text evidence="7">The sequence shown here is derived from an EMBL/GenBank/DDBJ whole genome shotgun (WGS) entry which is preliminary data.</text>
</comment>
<dbReference type="EMBL" id="QGGU01000006">
    <property type="protein sequence ID" value="PWK50729.1"/>
    <property type="molecule type" value="Genomic_DNA"/>
</dbReference>
<evidence type="ECO:0000256" key="1">
    <source>
        <dbReference type="ARBA" id="ARBA00001946"/>
    </source>
</evidence>
<dbReference type="PROSITE" id="PS50887">
    <property type="entry name" value="GGDEF"/>
    <property type="match status" value="1"/>
</dbReference>
<dbReference type="InterPro" id="IPR043128">
    <property type="entry name" value="Rev_trsase/Diguanyl_cyclase"/>
</dbReference>
<sequence>MKNYQLLLVNSSSIRREQLYKLLKSNTEYTILQAESGAQAVEILKNRSVHLVVSNIQLSDIDGWRLARMVRSGVFKCSPDCPFFIVANTWCEHIAEVTAREFGINKLLAFHEREKLIPLINEFPHLYSEEQDKLPLLAIEDNPETRDLVSRILKHKFNVELAEDGDSGLTLWQQKRHPLVLLDIMLPNMSGSEVLEKILEIDPSQTVVVMTAHSSMELAEKLMFAGAADFVAKPFRSEQLRKVCETASRREDFMISNNQFAKKVESLEESRTNYKKIMNAHQNLLNQLGSIVIELDADNTIRFLNKAWERITGTMINSATGQTLFDFVNTKDEHRYMLKESIEALHKGVSNHFTTEFLLDRLNKEPLWVEARFDINRKDDSENYVLFGTIDDISARKLAQKELEYLALHDSLTGLFNRHFFEAELERFAAMAKLENDYHSLLYIDLDHFKVINDTLGHHQGDLLLKNIAAMLMERIRQSDILCRVGGDEFAILLSNTNRFQAQIFAESICTALSEFQSKIGDHVFQVSCSIGISEINGNAESFDEYMKEADIALYAAKQEGRNHSHIYQDSDSVSTELKASLEWTRRLHQAVANDNLTLFFQPIVKIDTGEIAYYEALVRLKLDNKIISPAEFIPALERAGDMDLLDKQVIRKAFEYLNNFKQLNKISINLSAQGFSDKRMVPYIQSLLEKTSVSASRIVFELTESASLSNLTETQDIILKLRSLGCGFSIDDFGTGFSTFNYLKQLPAESVKIDGSFIVELINSKVDQALVKAIYDVAKTLNKETIAEFVENKETLNMLSQIGITYAQGYYLGKPAPADELFY</sequence>
<dbReference type="NCBIfam" id="TIGR00254">
    <property type="entry name" value="GGDEF"/>
    <property type="match status" value="1"/>
</dbReference>
<dbReference type="GO" id="GO:0000160">
    <property type="term" value="P:phosphorelay signal transduction system"/>
    <property type="evidence" value="ECO:0007669"/>
    <property type="project" value="InterPro"/>
</dbReference>
<dbReference type="Pfam" id="PF00989">
    <property type="entry name" value="PAS"/>
    <property type="match status" value="1"/>
</dbReference>
<comment type="cofactor">
    <cofactor evidence="1">
        <name>Mg(2+)</name>
        <dbReference type="ChEBI" id="CHEBI:18420"/>
    </cofactor>
</comment>
<dbReference type="InterPro" id="IPR052155">
    <property type="entry name" value="Biofilm_reg_signaling"/>
</dbReference>
<feature type="modified residue" description="4-aspartylphosphate" evidence="2">
    <location>
        <position position="183"/>
    </location>
</feature>
<dbReference type="SUPFAM" id="SSF141868">
    <property type="entry name" value="EAL domain-like"/>
    <property type="match status" value="1"/>
</dbReference>
<evidence type="ECO:0000256" key="2">
    <source>
        <dbReference type="PROSITE-ProRule" id="PRU00169"/>
    </source>
</evidence>
<dbReference type="RefSeq" id="WP_109763396.1">
    <property type="nucleotide sequence ID" value="NZ_QGGU01000006.1"/>
</dbReference>
<evidence type="ECO:0000259" key="3">
    <source>
        <dbReference type="PROSITE" id="PS50110"/>
    </source>
</evidence>
<dbReference type="InterPro" id="IPR029787">
    <property type="entry name" value="Nucleotide_cyclase"/>
</dbReference>
<evidence type="ECO:0000259" key="4">
    <source>
        <dbReference type="PROSITE" id="PS50113"/>
    </source>
</evidence>
<feature type="domain" description="Response regulatory" evidence="3">
    <location>
        <begin position="135"/>
        <end position="248"/>
    </location>
</feature>
<dbReference type="CDD" id="cd00156">
    <property type="entry name" value="REC"/>
    <property type="match status" value="1"/>
</dbReference>
<evidence type="ECO:0000313" key="7">
    <source>
        <dbReference type="EMBL" id="PWK50729.1"/>
    </source>
</evidence>
<feature type="domain" description="Response regulatory" evidence="3">
    <location>
        <begin position="5"/>
        <end position="125"/>
    </location>
</feature>
<dbReference type="InterPro" id="IPR000160">
    <property type="entry name" value="GGDEF_dom"/>
</dbReference>
<dbReference type="Gene3D" id="3.20.20.450">
    <property type="entry name" value="EAL domain"/>
    <property type="match status" value="1"/>
</dbReference>
<dbReference type="CDD" id="cd01948">
    <property type="entry name" value="EAL"/>
    <property type="match status" value="1"/>
</dbReference>